<proteinExistence type="predicted"/>
<protein>
    <submittedName>
        <fullName evidence="2">Uncharacterized protein</fullName>
    </submittedName>
</protein>
<feature type="region of interest" description="Disordered" evidence="1">
    <location>
        <begin position="1"/>
        <end position="144"/>
    </location>
</feature>
<evidence type="ECO:0000256" key="1">
    <source>
        <dbReference type="SAM" id="MobiDB-lite"/>
    </source>
</evidence>
<dbReference type="AlphaFoldDB" id="A0A0G4HST0"/>
<feature type="compositionally biased region" description="Basic and acidic residues" evidence="1">
    <location>
        <begin position="69"/>
        <end position="78"/>
    </location>
</feature>
<dbReference type="EMBL" id="CDMZ01003734">
    <property type="protein sequence ID" value="CEM47399.1"/>
    <property type="molecule type" value="Genomic_DNA"/>
</dbReference>
<reference evidence="2" key="1">
    <citation type="submission" date="2014-11" db="EMBL/GenBank/DDBJ databases">
        <authorList>
            <person name="Otto D Thomas"/>
            <person name="Naeem Raeece"/>
        </authorList>
    </citation>
    <scope>NUCLEOTIDE SEQUENCE</scope>
</reference>
<organism evidence="2">
    <name type="scientific">Chromera velia CCMP2878</name>
    <dbReference type="NCBI Taxonomy" id="1169474"/>
    <lineage>
        <taxon>Eukaryota</taxon>
        <taxon>Sar</taxon>
        <taxon>Alveolata</taxon>
        <taxon>Colpodellida</taxon>
        <taxon>Chromeraceae</taxon>
        <taxon>Chromera</taxon>
    </lineage>
</organism>
<gene>
    <name evidence="2" type="ORF">Cvel_8325</name>
</gene>
<evidence type="ECO:0000313" key="2">
    <source>
        <dbReference type="EMBL" id="CEM47399.1"/>
    </source>
</evidence>
<sequence length="144" mass="15590">MRRSASFSDDKGSALSSSSQQQPISPAPPPVPHIRSSPQLRVPVLRVESTKGALAGRKGVDWEGVEVSRGGRKEREGNRPCQPQDTKPPSFPPPSPSPEAAEDFPSPYFLSVEAPGEEQDEERPFPPPEVFGRLHGVSRPVGFV</sequence>
<accession>A0A0G4HST0</accession>
<dbReference type="VEuPathDB" id="CryptoDB:Cvel_8325"/>
<name>A0A0G4HST0_9ALVE</name>